<comment type="caution">
    <text evidence="2">The sequence shown here is derived from an EMBL/GenBank/DDBJ whole genome shotgun (WGS) entry which is preliminary data.</text>
</comment>
<evidence type="ECO:0000256" key="1">
    <source>
        <dbReference type="SAM" id="MobiDB-lite"/>
    </source>
</evidence>
<evidence type="ECO:0000313" key="3">
    <source>
        <dbReference type="Proteomes" id="UP001558613"/>
    </source>
</evidence>
<protein>
    <submittedName>
        <fullName evidence="2">Uncharacterized protein</fullName>
    </submittedName>
</protein>
<organism evidence="2 3">
    <name type="scientific">Cirrhinus molitorella</name>
    <name type="common">mud carp</name>
    <dbReference type="NCBI Taxonomy" id="172907"/>
    <lineage>
        <taxon>Eukaryota</taxon>
        <taxon>Metazoa</taxon>
        <taxon>Chordata</taxon>
        <taxon>Craniata</taxon>
        <taxon>Vertebrata</taxon>
        <taxon>Euteleostomi</taxon>
        <taxon>Actinopterygii</taxon>
        <taxon>Neopterygii</taxon>
        <taxon>Teleostei</taxon>
        <taxon>Ostariophysi</taxon>
        <taxon>Cypriniformes</taxon>
        <taxon>Cyprinidae</taxon>
        <taxon>Labeoninae</taxon>
        <taxon>Labeonini</taxon>
        <taxon>Cirrhinus</taxon>
    </lineage>
</organism>
<evidence type="ECO:0000313" key="2">
    <source>
        <dbReference type="EMBL" id="KAL1280632.1"/>
    </source>
</evidence>
<sequence length="89" mass="9660">MGETLGSKIGPGDRINLRVHIGRSKQRARGRGGEMKEHQCRENVQSHREALPGIMTQLPRRDQQLSKASQTLGRETGCSLPSTLAVGAA</sequence>
<feature type="region of interest" description="Disordered" evidence="1">
    <location>
        <begin position="23"/>
        <end position="43"/>
    </location>
</feature>
<dbReference type="EMBL" id="JAYMGO010000002">
    <property type="protein sequence ID" value="KAL1280632.1"/>
    <property type="molecule type" value="Genomic_DNA"/>
</dbReference>
<keyword evidence="3" id="KW-1185">Reference proteome</keyword>
<dbReference type="Proteomes" id="UP001558613">
    <property type="component" value="Unassembled WGS sequence"/>
</dbReference>
<accession>A0ABR3NV38</accession>
<feature type="compositionally biased region" description="Basic and acidic residues" evidence="1">
    <location>
        <begin position="31"/>
        <end position="43"/>
    </location>
</feature>
<proteinExistence type="predicted"/>
<gene>
    <name evidence="2" type="ORF">QQF64_015232</name>
</gene>
<feature type="region of interest" description="Disordered" evidence="1">
    <location>
        <begin position="60"/>
        <end position="89"/>
    </location>
</feature>
<reference evidence="2 3" key="1">
    <citation type="submission" date="2023-09" db="EMBL/GenBank/DDBJ databases">
        <authorList>
            <person name="Wang M."/>
        </authorList>
    </citation>
    <scope>NUCLEOTIDE SEQUENCE [LARGE SCALE GENOMIC DNA]</scope>
    <source>
        <strain evidence="2">GT-2023</strain>
        <tissue evidence="2">Liver</tissue>
    </source>
</reference>
<name>A0ABR3NV38_9TELE</name>